<sequence length="269" mass="28941">MTDRETCSQWRPLLDAFADGELDAAHALGCEEHFEACAACASMLRSIRATRAALAAPGLRHAAPVSLRARIEAALAAERSGSTAGRRRSPPAAGTWRAGLGRWSLASSAGLLAASLLVMTLTWRAVPGLEAGLVESHVRSLQVSHLTDVATSDQHTVKPWFNGKVDFAPPVVDLSGQGFPLAGGRLDYVAGRPVAALVYRRNGHLINLFIWPASDAQRRTVHRDGYNLLGWAHAGLAFWAVSDLGANELSRFRQAFEETDPDNPKPPPR</sequence>
<dbReference type="InterPro" id="IPR041916">
    <property type="entry name" value="Anti_sigma_zinc_sf"/>
</dbReference>
<dbReference type="InterPro" id="IPR027383">
    <property type="entry name" value="Znf_put"/>
</dbReference>
<organism evidence="2">
    <name type="scientific">Alsobacter sp. KACC 23698</name>
    <dbReference type="NCBI Taxonomy" id="3149229"/>
    <lineage>
        <taxon>Bacteria</taxon>
        <taxon>Pseudomonadati</taxon>
        <taxon>Pseudomonadota</taxon>
        <taxon>Alphaproteobacteria</taxon>
        <taxon>Hyphomicrobiales</taxon>
        <taxon>Alsobacteraceae</taxon>
        <taxon>Alsobacter</taxon>
    </lineage>
</organism>
<dbReference type="Gene3D" id="1.10.10.1320">
    <property type="entry name" value="Anti-sigma factor, zinc-finger domain"/>
    <property type="match status" value="1"/>
</dbReference>
<name>A0AAU7JJC1_9HYPH</name>
<protein>
    <submittedName>
        <fullName evidence="2">Anti-sigma factor</fullName>
    </submittedName>
</protein>
<evidence type="ECO:0000313" key="2">
    <source>
        <dbReference type="EMBL" id="XBO40265.1"/>
    </source>
</evidence>
<dbReference type="AlphaFoldDB" id="A0AAU7JJC1"/>
<gene>
    <name evidence="2" type="ORF">ABEG18_05650</name>
</gene>
<proteinExistence type="predicted"/>
<accession>A0AAU7JJC1</accession>
<feature type="domain" description="Putative zinc-finger" evidence="1">
    <location>
        <begin position="7"/>
        <end position="41"/>
    </location>
</feature>
<dbReference type="RefSeq" id="WP_406857120.1">
    <property type="nucleotide sequence ID" value="NZ_CP157484.1"/>
</dbReference>
<dbReference type="EMBL" id="CP157484">
    <property type="protein sequence ID" value="XBO40265.1"/>
    <property type="molecule type" value="Genomic_DNA"/>
</dbReference>
<evidence type="ECO:0000259" key="1">
    <source>
        <dbReference type="Pfam" id="PF13490"/>
    </source>
</evidence>
<reference evidence="2" key="1">
    <citation type="submission" date="2024-05" db="EMBL/GenBank/DDBJ databases">
        <authorList>
            <person name="Kim S."/>
            <person name="Heo J."/>
            <person name="Choi H."/>
            <person name="Choi Y."/>
            <person name="Kwon S.-W."/>
            <person name="Kim Y."/>
        </authorList>
    </citation>
    <scope>NUCLEOTIDE SEQUENCE</scope>
    <source>
        <strain evidence="2">KACC 23698</strain>
    </source>
</reference>
<dbReference type="Pfam" id="PF13490">
    <property type="entry name" value="zf-HC2"/>
    <property type="match status" value="1"/>
</dbReference>